<name>Q1RHV6_RICBR</name>
<sequence>MCFLYKIISLFIGIILFNSLSYAEITDDSELIVSLKVNYVETDIFPTIMQNKQGNYLIPLEDIEHFNVQEEYLKQGLVTYHDIQYVNLDLLTGTKYSLNHENLDLDIIFPTEKMQGQSFNATEMPIKEVDNKLINGAYFNYNLTLTQDDNSNYLAGVEELDYATENGVYSYSFLFQSKAVNSNFSKVRSAQKNYNKFTRLETNWTYENENKMTNWRVGDSFTKPAIWSNSTRFAGIQYATNFSVRPNLITYPLLDFRGKSELPSSVELFSNNIPIYNAKARMGDFDISNIPVITGRGDLIVKTQDITGKIKTITIPYYAAPSLLRPGLSDFSYETGFQRQNFTIKSNDYKYLILNTDYMLGINDYLTSGGHFEFLKNNGTVGTTSNFKIGNYGVAGISLASNIKNFGHSQRVNCGYTYESEYFDFNSNLDWNNKNYRDVYNYPNKTYSNLRYQISASYGNGDIGNISVNFLTYAIKGTLKNKRSNIISVTYQKNITKRGVLNFTIGTDLKNRHTGNFAYLSFNLNLDNNRSVSLIDSYQNNYHIKQLGFSSPISSNMGWGYSANLIKAKSTNYNVQVNRNGEHNDMGLYLYKNDASTTKQFNIQGSVVSIDKNYYMTRPITGGIALVKVSDMKDVGVYNNNQLVGYTDDKGKILIPNVTPYIPSEIRLDDEKLPLNAEFSDIALNIAPKTKSAVKLDFGIKIVRSVEMTIFDSNKHFMPLDSTVTIEGIDEELFVGYNGKVYINDIKNLEVLNGSVCNENVENSKCCHFSIPVNKDLNDPIIDLGEIVCE</sequence>
<dbReference type="EMBL" id="CP000087">
    <property type="protein sequence ID" value="ABE05058.1"/>
    <property type="molecule type" value="Genomic_DNA"/>
</dbReference>
<accession>Q1RHV6</accession>
<dbReference type="GO" id="GO:0009297">
    <property type="term" value="P:pilus assembly"/>
    <property type="evidence" value="ECO:0007669"/>
    <property type="project" value="InterPro"/>
</dbReference>
<dbReference type="eggNOG" id="COG3188">
    <property type="taxonomic scope" value="Bacteria"/>
</dbReference>
<evidence type="ECO:0000313" key="1">
    <source>
        <dbReference type="EMBL" id="ABE05058.1"/>
    </source>
</evidence>
<proteinExistence type="predicted"/>
<evidence type="ECO:0000313" key="2">
    <source>
        <dbReference type="Proteomes" id="UP000001951"/>
    </source>
</evidence>
<reference evidence="1 2" key="1">
    <citation type="journal article" date="2006" name="PLoS Genet.">
        <title>Genome sequence of Rickettsia bellii illuminates the role of amoebae in gene exchanges between intracellular pathogens.</title>
        <authorList>
            <person name="Ogata H."/>
            <person name="La Scola B."/>
            <person name="Audic S."/>
            <person name="Renesto P."/>
            <person name="Blanc G."/>
            <person name="Robert C."/>
            <person name="Fournier P.-E."/>
            <person name="Claverie J.-M."/>
            <person name="Raoult D."/>
        </authorList>
    </citation>
    <scope>NUCLEOTIDE SEQUENCE [LARGE SCALE GENOMIC DNA]</scope>
    <source>
        <strain evidence="1 2">RML369-C</strain>
    </source>
</reference>
<dbReference type="PANTHER" id="PTHR30451">
    <property type="entry name" value="OUTER MEMBRANE USHER PROTEIN"/>
    <property type="match status" value="1"/>
</dbReference>
<protein>
    <submittedName>
        <fullName evidence="1">P pilus assembly, fimbrial Usher protein</fullName>
    </submittedName>
</protein>
<dbReference type="InterPro" id="IPR000015">
    <property type="entry name" value="Fimb_usher"/>
</dbReference>
<dbReference type="GO" id="GO:0015473">
    <property type="term" value="F:fimbrial usher porin activity"/>
    <property type="evidence" value="ECO:0007669"/>
    <property type="project" value="InterPro"/>
</dbReference>
<dbReference type="GO" id="GO:0009279">
    <property type="term" value="C:cell outer membrane"/>
    <property type="evidence" value="ECO:0007669"/>
    <property type="project" value="TreeGrafter"/>
</dbReference>
<dbReference type="OrthoDB" id="8587at2"/>
<dbReference type="Gene3D" id="2.60.40.2610">
    <property type="entry name" value="Outer membrane usher protein FimD, plug domain"/>
    <property type="match status" value="1"/>
</dbReference>
<dbReference type="HOGENOM" id="CLU_009120_6_0_5"/>
<organism evidence="1 2">
    <name type="scientific">Rickettsia bellii (strain RML369-C)</name>
    <dbReference type="NCBI Taxonomy" id="336407"/>
    <lineage>
        <taxon>Bacteria</taxon>
        <taxon>Pseudomonadati</taxon>
        <taxon>Pseudomonadota</taxon>
        <taxon>Alphaproteobacteria</taxon>
        <taxon>Rickettsiales</taxon>
        <taxon>Rickettsiaceae</taxon>
        <taxon>Rickettsieae</taxon>
        <taxon>Rickettsia</taxon>
        <taxon>belli group</taxon>
    </lineage>
</organism>
<gene>
    <name evidence="1" type="primary">fimD</name>
    <name evidence="1" type="ordered locus">RBE_0977</name>
</gene>
<dbReference type="Proteomes" id="UP000001951">
    <property type="component" value="Chromosome"/>
</dbReference>
<dbReference type="InterPro" id="IPR042186">
    <property type="entry name" value="FimD_plug_dom"/>
</dbReference>
<dbReference type="Gene3D" id="2.60.40.3110">
    <property type="match status" value="1"/>
</dbReference>
<dbReference type="Pfam" id="PF00577">
    <property type="entry name" value="Usher"/>
    <property type="match status" value="2"/>
</dbReference>
<dbReference type="KEGG" id="rbe:RBE_0977"/>
<dbReference type="PANTHER" id="PTHR30451:SF5">
    <property type="entry name" value="SLR0019 PROTEIN"/>
    <property type="match status" value="1"/>
</dbReference>
<dbReference type="AlphaFoldDB" id="Q1RHV6"/>